<dbReference type="Gene3D" id="1.20.120.350">
    <property type="entry name" value="Voltage-gated potassium channels. Chain C"/>
    <property type="match status" value="1"/>
</dbReference>
<keyword evidence="9" id="KW-0407">Ion channel</keyword>
<sequence length="248" mass="27624">MDRILHHAVHTVHTSKSARDAEGHGTWQSKLNEALNSSKVHTILNVLLICDLMTVIIGMLLEQYYSDSQVQGLTEAFKDCLEKRTFCPDPSHLAHYGNHDLHEWAERMEYASLAILLIFLLENMLLVLANGCRFFANPFHILDIVVVVVSVGFELQGILGEGHDAGIGLVVFARTWRFIRLGHGIHEMHEEHEAEDHGEHRVSDAAGSLEAPLQKGSFEQHAKGTSGVHHARSQASSNREGREGCCVQ</sequence>
<evidence type="ECO:0000256" key="5">
    <source>
        <dbReference type="ARBA" id="ARBA00022882"/>
    </source>
</evidence>
<comment type="subcellular location">
    <subcellularLocation>
        <location evidence="1">Cell membrane</location>
        <topology evidence="1">Multi-pass membrane protein</topology>
    </subcellularLocation>
</comment>
<proteinExistence type="evidence at transcript level"/>
<feature type="transmembrane region" description="Helical" evidence="11">
    <location>
        <begin position="110"/>
        <end position="129"/>
    </location>
</feature>
<evidence type="ECO:0000256" key="7">
    <source>
        <dbReference type="ARBA" id="ARBA00023065"/>
    </source>
</evidence>
<dbReference type="PANTHER" id="PTHR46480:SF1">
    <property type="entry name" value="VOLTAGE-GATED HYDROGEN CHANNEL 1"/>
    <property type="match status" value="1"/>
</dbReference>
<reference evidence="12" key="2">
    <citation type="submission" date="2011-07" db="EMBL/GenBank/DDBJ databases">
        <authorList>
            <person name="Gaasterland T."/>
            <person name="Gill J."/>
            <person name="Lin S."/>
            <person name="Place A."/>
            <person name="Rogers Y.-H."/>
            <person name="Zhang H."/>
        </authorList>
    </citation>
    <scope>NUCLEOTIDE SEQUENCE</scope>
</reference>
<dbReference type="PANTHER" id="PTHR46480">
    <property type="entry name" value="F20B24.22"/>
    <property type="match status" value="1"/>
</dbReference>
<keyword evidence="4 11" id="KW-0812">Transmembrane</keyword>
<reference evidence="12" key="1">
    <citation type="journal article" date="2011" name="Proc. Natl. Acad. Sci. U.S.A.">
        <title>Voltage-gated proton channel in a dinoflagellate.</title>
        <authorList>
            <person name="Smith S.M."/>
            <person name="Morgan D."/>
            <person name="Musset B."/>
            <person name="Cherny V.V."/>
            <person name="Place A.R."/>
            <person name="Hastings J.W."/>
            <person name="Decoursey T.E."/>
        </authorList>
    </citation>
    <scope>NUCLEOTIDE SEQUENCE</scope>
</reference>
<organism evidence="12">
    <name type="scientific">Karlodinium veneficum</name>
    <name type="common">Dinoflagellate</name>
    <name type="synonym">Karlodinium micrum</name>
    <dbReference type="NCBI Taxonomy" id="407301"/>
    <lineage>
        <taxon>Eukaryota</taxon>
        <taxon>Sar</taxon>
        <taxon>Alveolata</taxon>
        <taxon>Dinophyceae</taxon>
        <taxon>Gymnodiniales</taxon>
        <taxon>Kareniaceae</taxon>
        <taxon>Karlodinium</taxon>
    </lineage>
</organism>
<keyword evidence="6 11" id="KW-1133">Transmembrane helix</keyword>
<keyword evidence="7" id="KW-0406">Ion transport</keyword>
<keyword evidence="2" id="KW-0813">Transport</keyword>
<dbReference type="GO" id="GO:0034702">
    <property type="term" value="C:monoatomic ion channel complex"/>
    <property type="evidence" value="ECO:0007669"/>
    <property type="project" value="UniProtKB-KW"/>
</dbReference>
<evidence type="ECO:0000256" key="4">
    <source>
        <dbReference type="ARBA" id="ARBA00022692"/>
    </source>
</evidence>
<evidence type="ECO:0000256" key="8">
    <source>
        <dbReference type="ARBA" id="ARBA00023136"/>
    </source>
</evidence>
<evidence type="ECO:0000256" key="9">
    <source>
        <dbReference type="ARBA" id="ARBA00023303"/>
    </source>
</evidence>
<keyword evidence="8 11" id="KW-0472">Membrane</keyword>
<dbReference type="GO" id="GO:0005886">
    <property type="term" value="C:plasma membrane"/>
    <property type="evidence" value="ECO:0007669"/>
    <property type="project" value="UniProtKB-SubCell"/>
</dbReference>
<evidence type="ECO:0000256" key="3">
    <source>
        <dbReference type="ARBA" id="ARBA00022475"/>
    </source>
</evidence>
<feature type="transmembrane region" description="Helical" evidence="11">
    <location>
        <begin position="40"/>
        <end position="61"/>
    </location>
</feature>
<dbReference type="TCDB" id="1.A.51.1.4">
    <property type="family name" value="the voltage-gated proton channel (vpc) family"/>
</dbReference>
<dbReference type="InterPro" id="IPR027359">
    <property type="entry name" value="Volt_channel_dom_sf"/>
</dbReference>
<feature type="region of interest" description="Disordered" evidence="10">
    <location>
        <begin position="220"/>
        <end position="248"/>
    </location>
</feature>
<name>G5CPN9_KARVE</name>
<protein>
    <submittedName>
        <fullName evidence="12">Voltage-gated proton channel kHv1</fullName>
    </submittedName>
</protein>
<evidence type="ECO:0000313" key="12">
    <source>
        <dbReference type="EMBL" id="AEQ59286.1"/>
    </source>
</evidence>
<evidence type="ECO:0000256" key="10">
    <source>
        <dbReference type="SAM" id="MobiDB-lite"/>
    </source>
</evidence>
<evidence type="ECO:0000256" key="2">
    <source>
        <dbReference type="ARBA" id="ARBA00022448"/>
    </source>
</evidence>
<evidence type="ECO:0000256" key="6">
    <source>
        <dbReference type="ARBA" id="ARBA00022989"/>
    </source>
</evidence>
<keyword evidence="5" id="KW-0851">Voltage-gated channel</keyword>
<dbReference type="AlphaFoldDB" id="G5CPN9"/>
<dbReference type="GO" id="GO:0030171">
    <property type="term" value="F:voltage-gated proton channel activity"/>
    <property type="evidence" value="ECO:0007669"/>
    <property type="project" value="InterPro"/>
</dbReference>
<feature type="compositionally biased region" description="Basic and acidic residues" evidence="10">
    <location>
        <begin position="239"/>
        <end position="248"/>
    </location>
</feature>
<evidence type="ECO:0000256" key="1">
    <source>
        <dbReference type="ARBA" id="ARBA00004651"/>
    </source>
</evidence>
<dbReference type="EMBL" id="JN255155">
    <property type="protein sequence ID" value="AEQ59286.1"/>
    <property type="molecule type" value="mRNA"/>
</dbReference>
<dbReference type="InterPro" id="IPR031846">
    <property type="entry name" value="Hvcn1"/>
</dbReference>
<accession>G5CPN9</accession>
<evidence type="ECO:0000256" key="11">
    <source>
        <dbReference type="SAM" id="Phobius"/>
    </source>
</evidence>
<keyword evidence="3" id="KW-1003">Cell membrane</keyword>